<protein>
    <recommendedName>
        <fullName evidence="3 10">Beta sliding clamp</fullName>
    </recommendedName>
</protein>
<gene>
    <name evidence="14" type="ORF">SD71_16030</name>
</gene>
<comment type="subcellular location">
    <subcellularLocation>
        <location evidence="1 10">Cytoplasm</location>
    </subcellularLocation>
</comment>
<dbReference type="CDD" id="cd00140">
    <property type="entry name" value="beta_clamp"/>
    <property type="match status" value="1"/>
</dbReference>
<reference evidence="14 15" key="1">
    <citation type="submission" date="2014-12" db="EMBL/GenBank/DDBJ databases">
        <title>Draft genome sequence of Cohnella kolymensis strain B-2846.</title>
        <authorList>
            <person name="Karlyshev A.V."/>
            <person name="Kudryashova E.B."/>
        </authorList>
    </citation>
    <scope>NUCLEOTIDE SEQUENCE [LARGE SCALE GENOMIC DNA]</scope>
    <source>
        <strain evidence="14 15">VKM B-2846</strain>
    </source>
</reference>
<organism evidence="14 15">
    <name type="scientific">Cohnella kolymensis</name>
    <dbReference type="NCBI Taxonomy" id="1590652"/>
    <lineage>
        <taxon>Bacteria</taxon>
        <taxon>Bacillati</taxon>
        <taxon>Bacillota</taxon>
        <taxon>Bacilli</taxon>
        <taxon>Bacillales</taxon>
        <taxon>Paenibacillaceae</taxon>
        <taxon>Cohnella</taxon>
    </lineage>
</organism>
<proteinExistence type="inferred from homology"/>
<dbReference type="PANTHER" id="PTHR30478">
    <property type="entry name" value="DNA POLYMERASE III SUBUNIT BETA"/>
    <property type="match status" value="1"/>
</dbReference>
<evidence type="ECO:0000256" key="10">
    <source>
        <dbReference type="PIRNR" id="PIRNR000804"/>
    </source>
</evidence>
<comment type="function">
    <text evidence="10">Confers DNA tethering and processivity to DNA polymerases and other proteins. Acts as a clamp, forming a ring around DNA (a reaction catalyzed by the clamp-loading complex) which diffuses in an ATP-independent manner freely and bidirectionally along dsDNA. Initially characterized for its ability to contact the catalytic subunit of DNA polymerase III (Pol III), a complex, multichain enzyme responsible for most of the replicative synthesis in bacteria; Pol III exhibits 3'-5' exonuclease proofreading activity. The beta chain is required for initiation of replication as well as for processivity of DNA replication.</text>
</comment>
<dbReference type="NCBIfam" id="TIGR00663">
    <property type="entry name" value="dnan"/>
    <property type="match status" value="1"/>
</dbReference>
<feature type="domain" description="DNA polymerase III beta sliding clamp central" evidence="12">
    <location>
        <begin position="130"/>
        <end position="237"/>
    </location>
</feature>
<evidence type="ECO:0000259" key="11">
    <source>
        <dbReference type="Pfam" id="PF00712"/>
    </source>
</evidence>
<feature type="domain" description="DNA polymerase III beta sliding clamp C-terminal" evidence="13">
    <location>
        <begin position="240"/>
        <end position="357"/>
    </location>
</feature>
<evidence type="ECO:0000256" key="3">
    <source>
        <dbReference type="ARBA" id="ARBA00021035"/>
    </source>
</evidence>
<evidence type="ECO:0000256" key="9">
    <source>
        <dbReference type="ARBA" id="ARBA00023125"/>
    </source>
</evidence>
<dbReference type="InterPro" id="IPR001001">
    <property type="entry name" value="DNA_polIII_beta"/>
</dbReference>
<comment type="similarity">
    <text evidence="2 10">Belongs to the beta sliding clamp family.</text>
</comment>
<keyword evidence="5 10" id="KW-0808">Transferase</keyword>
<evidence type="ECO:0000256" key="6">
    <source>
        <dbReference type="ARBA" id="ARBA00022695"/>
    </source>
</evidence>
<dbReference type="PANTHER" id="PTHR30478:SF0">
    <property type="entry name" value="BETA SLIDING CLAMP"/>
    <property type="match status" value="1"/>
</dbReference>
<dbReference type="Pfam" id="PF02768">
    <property type="entry name" value="DNA_pol3_beta_3"/>
    <property type="match status" value="1"/>
</dbReference>
<evidence type="ECO:0000256" key="8">
    <source>
        <dbReference type="ARBA" id="ARBA00022932"/>
    </source>
</evidence>
<evidence type="ECO:0000256" key="5">
    <source>
        <dbReference type="ARBA" id="ARBA00022679"/>
    </source>
</evidence>
<dbReference type="RefSeq" id="WP_041065201.1">
    <property type="nucleotide sequence ID" value="NZ_JXAL01000024.1"/>
</dbReference>
<evidence type="ECO:0000256" key="1">
    <source>
        <dbReference type="ARBA" id="ARBA00004496"/>
    </source>
</evidence>
<evidence type="ECO:0000259" key="13">
    <source>
        <dbReference type="Pfam" id="PF02768"/>
    </source>
</evidence>
<keyword evidence="6 10" id="KW-0548">Nucleotidyltransferase</keyword>
<evidence type="ECO:0000259" key="12">
    <source>
        <dbReference type="Pfam" id="PF02767"/>
    </source>
</evidence>
<dbReference type="InterPro" id="IPR022634">
    <property type="entry name" value="DNA_polIII_beta_N"/>
</dbReference>
<evidence type="ECO:0000256" key="7">
    <source>
        <dbReference type="ARBA" id="ARBA00022705"/>
    </source>
</evidence>
<dbReference type="Gene3D" id="3.70.10.10">
    <property type="match status" value="1"/>
</dbReference>
<evidence type="ECO:0000313" key="14">
    <source>
        <dbReference type="EMBL" id="KIL35139.1"/>
    </source>
</evidence>
<keyword evidence="9" id="KW-0238">DNA-binding</keyword>
<evidence type="ECO:0000256" key="4">
    <source>
        <dbReference type="ARBA" id="ARBA00022490"/>
    </source>
</evidence>
<keyword evidence="8 10" id="KW-0239">DNA-directed DNA polymerase</keyword>
<feature type="domain" description="DNA polymerase III beta sliding clamp N-terminal" evidence="11">
    <location>
        <begin position="1"/>
        <end position="119"/>
    </location>
</feature>
<evidence type="ECO:0000256" key="2">
    <source>
        <dbReference type="ARBA" id="ARBA00010752"/>
    </source>
</evidence>
<keyword evidence="4 10" id="KW-0963">Cytoplasm</keyword>
<dbReference type="SUPFAM" id="SSF55979">
    <property type="entry name" value="DNA clamp"/>
    <property type="match status" value="3"/>
</dbReference>
<accession>A0ABR5A265</accession>
<keyword evidence="15" id="KW-1185">Reference proteome</keyword>
<name>A0ABR5A265_9BACL</name>
<dbReference type="InterPro" id="IPR022637">
    <property type="entry name" value="DNA_polIII_beta_cen"/>
</dbReference>
<dbReference type="Proteomes" id="UP000054526">
    <property type="component" value="Unassembled WGS sequence"/>
</dbReference>
<comment type="caution">
    <text evidence="14">The sequence shown here is derived from an EMBL/GenBank/DDBJ whole genome shotgun (WGS) entry which is preliminary data.</text>
</comment>
<dbReference type="EMBL" id="JXAL01000024">
    <property type="protein sequence ID" value="KIL35139.1"/>
    <property type="molecule type" value="Genomic_DNA"/>
</dbReference>
<keyword evidence="7 10" id="KW-0235">DNA replication</keyword>
<sequence>MKIVIQQSTLKRHLESASKFLPSKDGIPILSHIVLAAVPEGLRITAGNTETFIQSLIPSDDLTVEQSGATAIPGQKLTEIVNKLSDFITIQTEVGKVVIKAGKSEFALSTLDPEEYPTFPMVNGTRVSMKGKDLKELISTTAYAISTKEETPMFTGISFTQKDGVLTLTATDRHRLGRIQSEISGEDFHSVVAGKTLLELSKILGDGDIEISFDDAMLVKSADFTFYSRILVGSYPDTDKIIPTTFATQLEVNRHELAAALDRINIVAKESKQNLMKVTVNENELMMVSEQETKRVQEFVDIKGFTGESFSFGINQKYLSDAVKAIDANQMTMSLNGKTSPIIVRGKDELALHLVLPYRTGE</sequence>
<dbReference type="InterPro" id="IPR022635">
    <property type="entry name" value="DNA_polIII_beta_C"/>
</dbReference>
<dbReference type="Pfam" id="PF00712">
    <property type="entry name" value="DNA_pol3_beta"/>
    <property type="match status" value="1"/>
</dbReference>
<dbReference type="SMART" id="SM00480">
    <property type="entry name" value="POL3Bc"/>
    <property type="match status" value="1"/>
</dbReference>
<evidence type="ECO:0000313" key="15">
    <source>
        <dbReference type="Proteomes" id="UP000054526"/>
    </source>
</evidence>
<dbReference type="PIRSF" id="PIRSF000804">
    <property type="entry name" value="DNA_pol_III_b"/>
    <property type="match status" value="1"/>
</dbReference>
<dbReference type="Pfam" id="PF02767">
    <property type="entry name" value="DNA_pol3_beta_2"/>
    <property type="match status" value="1"/>
</dbReference>
<dbReference type="InterPro" id="IPR046938">
    <property type="entry name" value="DNA_clamp_sf"/>
</dbReference>
<comment type="subunit">
    <text evidence="10">Forms a ring-shaped head-to-tail homodimer around DNA.</text>
</comment>
<dbReference type="Gene3D" id="3.10.150.10">
    <property type="entry name" value="DNA Polymerase III, subunit A, domain 2"/>
    <property type="match status" value="1"/>
</dbReference>